<keyword evidence="4 6" id="KW-1133">Transmembrane helix</keyword>
<evidence type="ECO:0000256" key="3">
    <source>
        <dbReference type="ARBA" id="ARBA00022692"/>
    </source>
</evidence>
<keyword evidence="8" id="KW-1185">Reference proteome</keyword>
<evidence type="ECO:0000256" key="2">
    <source>
        <dbReference type="ARBA" id="ARBA00022475"/>
    </source>
</evidence>
<proteinExistence type="predicted"/>
<feature type="transmembrane region" description="Helical" evidence="6">
    <location>
        <begin position="94"/>
        <end position="116"/>
    </location>
</feature>
<keyword evidence="3 6" id="KW-0812">Transmembrane</keyword>
<feature type="transmembrane region" description="Helical" evidence="6">
    <location>
        <begin position="44"/>
        <end position="64"/>
    </location>
</feature>
<dbReference type="Pfam" id="PF07672">
    <property type="entry name" value="MFS_Mycoplasma"/>
    <property type="match status" value="1"/>
</dbReference>
<dbReference type="InterPro" id="IPR011699">
    <property type="entry name" value="MFS_Mycoplasma"/>
</dbReference>
<feature type="transmembrane region" description="Helical" evidence="6">
    <location>
        <begin position="71"/>
        <end position="88"/>
    </location>
</feature>
<evidence type="ECO:0000313" key="8">
    <source>
        <dbReference type="Proteomes" id="UP000772186"/>
    </source>
</evidence>
<dbReference type="Gene3D" id="1.20.1250.20">
    <property type="entry name" value="MFS general substrate transporter like domains"/>
    <property type="match status" value="1"/>
</dbReference>
<gene>
    <name evidence="7" type="ORF">LAD73_01115</name>
</gene>
<evidence type="ECO:0000256" key="4">
    <source>
        <dbReference type="ARBA" id="ARBA00022989"/>
    </source>
</evidence>
<dbReference type="AlphaFoldDB" id="A0A953NCZ6"/>
<feature type="transmembrane region" description="Helical" evidence="6">
    <location>
        <begin position="367"/>
        <end position="397"/>
    </location>
</feature>
<feature type="transmembrane region" description="Helical" evidence="6">
    <location>
        <begin position="403"/>
        <end position="426"/>
    </location>
</feature>
<keyword evidence="5 6" id="KW-0472">Membrane</keyword>
<accession>A0A953NCZ6</accession>
<dbReference type="Proteomes" id="UP000772186">
    <property type="component" value="Unassembled WGS sequence"/>
</dbReference>
<feature type="transmembrane region" description="Helical" evidence="6">
    <location>
        <begin position="174"/>
        <end position="193"/>
    </location>
</feature>
<comment type="caution">
    <text evidence="7">The sequence shown here is derived from an EMBL/GenBank/DDBJ whole genome shotgun (WGS) entry which is preliminary data.</text>
</comment>
<sequence>MLFIANWGFGGYLAGNGVGSTTGGYLEYFKIDGTIKSFQFVNQATNWAITIGRGIGSVAVALLLAKLFHKYTTIIALSLTLFGIPAQFLPGENWGYVLFLILRTFMAIGGTMMIILTQPVVSNFFNKKQKSVVSQFGIWFYPLGIIISVFPYVVAHYLPHTDSTKIFIMDKWQWILTILAALNALPLLVMILFGSRFDVPVKQENTNNQPQQNGFKILGQYLRKKATYSWVLLYGGWLCAVVLPTALSHTIFPGIATHVGNIAGGGRHIINEWYLSFLIPVFIAPLTVGLWSRYHLKRKWYIGTMLTTGIVLYVLSMLTYAYGVAKGDAASRVFFYILGFLSGLCLWGIQGVMLNTPHEYKGRDVKAIGWMFSLIWGLGFIFYTLSLITISLIPLIAGNDKQYIYIIMFVILVVSSLLSLIGVFMLKEPDPEAKTFPWSKSKNDA</sequence>
<reference evidence="7 8" key="1">
    <citation type="submission" date="2021-09" db="EMBL/GenBank/DDBJ databases">
        <title>WGS of Mycoplasma sp. Zaradi2 strains.</title>
        <authorList>
            <person name="Spergser J."/>
        </authorList>
    </citation>
    <scope>NUCLEOTIDE SEQUENCE [LARGE SCALE GENOMIC DNA]</scope>
    <source>
        <strain evidence="7 8">1331</strain>
    </source>
</reference>
<evidence type="ECO:0000256" key="6">
    <source>
        <dbReference type="SAM" id="Phobius"/>
    </source>
</evidence>
<feature type="transmembrane region" description="Helical" evidence="6">
    <location>
        <begin position="136"/>
        <end position="154"/>
    </location>
</feature>
<dbReference type="InterPro" id="IPR054938">
    <property type="entry name" value="Hexose_phos_transporter"/>
</dbReference>
<evidence type="ECO:0000256" key="1">
    <source>
        <dbReference type="ARBA" id="ARBA00004651"/>
    </source>
</evidence>
<evidence type="ECO:0000313" key="7">
    <source>
        <dbReference type="EMBL" id="MBZ4195320.1"/>
    </source>
</evidence>
<feature type="transmembrane region" description="Helical" evidence="6">
    <location>
        <begin position="334"/>
        <end position="355"/>
    </location>
</feature>
<dbReference type="EMBL" id="JAIQBY010000005">
    <property type="protein sequence ID" value="MBZ4195320.1"/>
    <property type="molecule type" value="Genomic_DNA"/>
</dbReference>
<dbReference type="NCBIfam" id="NF043062">
    <property type="entry name" value="MMSYN1_0881"/>
    <property type="match status" value="1"/>
</dbReference>
<dbReference type="RefSeq" id="WP_373422758.1">
    <property type="nucleotide sequence ID" value="NZ_JAIQBY010000005.1"/>
</dbReference>
<dbReference type="GO" id="GO:0005886">
    <property type="term" value="C:plasma membrane"/>
    <property type="evidence" value="ECO:0007669"/>
    <property type="project" value="UniProtKB-SubCell"/>
</dbReference>
<evidence type="ECO:0000256" key="5">
    <source>
        <dbReference type="ARBA" id="ARBA00023136"/>
    </source>
</evidence>
<name>A0A953NCZ6_9MOLU</name>
<organism evidence="7 8">
    <name type="scientific">Mycoplasma tauri</name>
    <dbReference type="NCBI Taxonomy" id="547987"/>
    <lineage>
        <taxon>Bacteria</taxon>
        <taxon>Bacillati</taxon>
        <taxon>Mycoplasmatota</taxon>
        <taxon>Mollicutes</taxon>
        <taxon>Mycoplasmataceae</taxon>
        <taxon>Mycoplasma</taxon>
    </lineage>
</organism>
<dbReference type="InterPro" id="IPR036259">
    <property type="entry name" value="MFS_trans_sf"/>
</dbReference>
<feature type="transmembrane region" description="Helical" evidence="6">
    <location>
        <begin position="231"/>
        <end position="253"/>
    </location>
</feature>
<dbReference type="SUPFAM" id="SSF103473">
    <property type="entry name" value="MFS general substrate transporter"/>
    <property type="match status" value="1"/>
</dbReference>
<comment type="subcellular location">
    <subcellularLocation>
        <location evidence="1">Cell membrane</location>
        <topology evidence="1">Multi-pass membrane protein</topology>
    </subcellularLocation>
</comment>
<keyword evidence="2" id="KW-1003">Cell membrane</keyword>
<feature type="transmembrane region" description="Helical" evidence="6">
    <location>
        <begin position="300"/>
        <end position="322"/>
    </location>
</feature>
<feature type="transmembrane region" description="Helical" evidence="6">
    <location>
        <begin position="273"/>
        <end position="291"/>
    </location>
</feature>
<protein>
    <submittedName>
        <fullName evidence="7">MFS transporter</fullName>
    </submittedName>
</protein>